<gene>
    <name evidence="3" type="ORF">A2478_04455</name>
</gene>
<reference evidence="3 4" key="1">
    <citation type="journal article" date="2016" name="Nat. Commun.">
        <title>Thousands of microbial genomes shed light on interconnected biogeochemical processes in an aquifer system.</title>
        <authorList>
            <person name="Anantharaman K."/>
            <person name="Brown C.T."/>
            <person name="Hug L.A."/>
            <person name="Sharon I."/>
            <person name="Castelle C.J."/>
            <person name="Probst A.J."/>
            <person name="Thomas B.C."/>
            <person name="Singh A."/>
            <person name="Wilkins M.J."/>
            <person name="Karaoz U."/>
            <person name="Brodie E.L."/>
            <person name="Williams K.H."/>
            <person name="Hubbard S.S."/>
            <person name="Banfield J.F."/>
        </authorList>
    </citation>
    <scope>NUCLEOTIDE SEQUENCE [LARGE SCALE GENOMIC DNA]</scope>
</reference>
<dbReference type="InterPro" id="IPR001296">
    <property type="entry name" value="Glyco_trans_1"/>
</dbReference>
<dbReference type="PANTHER" id="PTHR45947:SF3">
    <property type="entry name" value="SULFOQUINOVOSYL TRANSFERASE SQD2"/>
    <property type="match status" value="1"/>
</dbReference>
<dbReference type="EMBL" id="MFGJ01000007">
    <property type="protein sequence ID" value="OGF31710.1"/>
    <property type="molecule type" value="Genomic_DNA"/>
</dbReference>
<comment type="caution">
    <text evidence="3">The sequence shown here is derived from an EMBL/GenBank/DDBJ whole genome shotgun (WGS) entry which is preliminary data.</text>
</comment>
<evidence type="ECO:0000313" key="4">
    <source>
        <dbReference type="Proteomes" id="UP000179001"/>
    </source>
</evidence>
<dbReference type="Proteomes" id="UP000179001">
    <property type="component" value="Unassembled WGS sequence"/>
</dbReference>
<dbReference type="Pfam" id="PF13439">
    <property type="entry name" value="Glyco_transf_4"/>
    <property type="match status" value="1"/>
</dbReference>
<evidence type="ECO:0000259" key="1">
    <source>
        <dbReference type="Pfam" id="PF00534"/>
    </source>
</evidence>
<dbReference type="Gene3D" id="3.40.50.2000">
    <property type="entry name" value="Glycogen Phosphorylase B"/>
    <property type="match status" value="2"/>
</dbReference>
<evidence type="ECO:0008006" key="5">
    <source>
        <dbReference type="Google" id="ProtNLM"/>
    </source>
</evidence>
<dbReference type="SUPFAM" id="SSF53756">
    <property type="entry name" value="UDP-Glycosyltransferase/glycogen phosphorylase"/>
    <property type="match status" value="1"/>
</dbReference>
<organism evidence="3 4">
    <name type="scientific">Candidatus Falkowbacteria bacterium RIFOXYC2_FULL_36_12</name>
    <dbReference type="NCBI Taxonomy" id="1798002"/>
    <lineage>
        <taxon>Bacteria</taxon>
        <taxon>Candidatus Falkowiibacteriota</taxon>
    </lineage>
</organism>
<protein>
    <recommendedName>
        <fullName evidence="5">Glycosyltransferase subfamily 4-like N-terminal domain-containing protein</fullName>
    </recommendedName>
</protein>
<feature type="domain" description="Glycosyltransferase subfamily 4-like N-terminal" evidence="2">
    <location>
        <begin position="15"/>
        <end position="172"/>
    </location>
</feature>
<evidence type="ECO:0000259" key="2">
    <source>
        <dbReference type="Pfam" id="PF13439"/>
    </source>
</evidence>
<dbReference type="AlphaFoldDB" id="A0A1F5SYE3"/>
<proteinExistence type="predicted"/>
<sequence>MKKTLLITLDFPPMFGGVSNYWANLLKQLPDKDIVVLAPEYDNSLDFDIKQNFLIYRHKLLSNKKLIWPKWLPFLFQTWRIVRSEKIEQIIVAQVLPGGTIAYLLKKFLNIPYVLSFHGLDIALSQSRPRKRHLLKKILKHADRIIVNSQYTSHELTKVGLGNNTPVEIIYPCPNFSQKSSDQTLKDKIIREETLTDRKIIITVGRLVERKGADKTIEAVKILVSKYPKILYLIIGKGKYKNYLLNMIQMYGLSNNVRIIENITDHELPIYYELADIFVMPARRLDNGDVEGFGIVYLEANLFGLPAIAGRSGGAIEAVIHDYNGLVVNPLNPIEIAEAISQLIDNPEKSAILANQGISRINQTFQWSIQASKLQQFLGGDNEQSV</sequence>
<dbReference type="CDD" id="cd03801">
    <property type="entry name" value="GT4_PimA-like"/>
    <property type="match status" value="1"/>
</dbReference>
<dbReference type="PANTHER" id="PTHR45947">
    <property type="entry name" value="SULFOQUINOVOSYL TRANSFERASE SQD2"/>
    <property type="match status" value="1"/>
</dbReference>
<dbReference type="Pfam" id="PF00534">
    <property type="entry name" value="Glycos_transf_1"/>
    <property type="match status" value="1"/>
</dbReference>
<dbReference type="GO" id="GO:0016757">
    <property type="term" value="F:glycosyltransferase activity"/>
    <property type="evidence" value="ECO:0007669"/>
    <property type="project" value="InterPro"/>
</dbReference>
<dbReference type="InterPro" id="IPR028098">
    <property type="entry name" value="Glyco_trans_4-like_N"/>
</dbReference>
<dbReference type="InterPro" id="IPR050194">
    <property type="entry name" value="Glycosyltransferase_grp1"/>
</dbReference>
<feature type="domain" description="Glycosyl transferase family 1" evidence="1">
    <location>
        <begin position="189"/>
        <end position="358"/>
    </location>
</feature>
<evidence type="ECO:0000313" key="3">
    <source>
        <dbReference type="EMBL" id="OGF31710.1"/>
    </source>
</evidence>
<dbReference type="STRING" id="1798002.A2478_04455"/>
<accession>A0A1F5SYE3</accession>
<name>A0A1F5SYE3_9BACT</name>